<evidence type="ECO:0000256" key="8">
    <source>
        <dbReference type="ARBA" id="ARBA00023224"/>
    </source>
</evidence>
<dbReference type="PROSITE" id="PS00237">
    <property type="entry name" value="G_PROTEIN_RECEP_F1_1"/>
    <property type="match status" value="2"/>
</dbReference>
<evidence type="ECO:0000256" key="2">
    <source>
        <dbReference type="ARBA" id="ARBA00022475"/>
    </source>
</evidence>
<sequence length="659" mass="76161">MPNTTANHTRGFNPIQPYVWYWVLRGIIALLSITGNGLVIYFVVSKRRLRVSNNWFVLSLAVADFWVGLFTTPSELVCTLYYRCDWRFQFSFYNFLLLASTLNLWAMAIDRYVGIVHSLRYRSLMTGRRVFAMISMAWAISLIAPFARLIWLFSDSPALKKIDKYYRVALDLFFGVFSCVVLLFIYIRILFISRKLSRQTASQMKDINFNHGQSEDRDIQNISSKRRRRPRRNSTSIAVLGSVIFLFVMCYSLNIYISFCSNFQLRSVSTLVGLISLLLVHCNSCVNIVVYAFMKSDIRRELKRLCRCGSPRDLQSQSREFSLNQAGNTSGTFVGVFLIMENISHSSNDSNNLGHDLIEPQVIWYWTIKVIIAFLAIVGNGIVIFLIVSKRRLRVTNNWFVLSLAIADFCIGLITTSTGILCTFGFQCDWRLQIGVYNFLLYTSTLNLWAMAIDRYVGIVHPLRYMSLMTFKRASAMIAMSWFTSFLAAFVRLFWLYGGVDIAIDRYYRMVIDLLFGVFSCVMLVTVYGRIFYICREKLRQSTTQIDQVIFNHSSSVPQRLKKARRNASAEVLGLVILLFVICYSLSIYVSFCFNFDVCHLSRLVVTIALLLVHLNSAVNFVVYALMKKDIRQELQRFWRPMRCDNPVHLTECREVTLV</sequence>
<name>A0AAU9XHW3_9CNID</name>
<dbReference type="Gene3D" id="1.20.1070.10">
    <property type="entry name" value="Rhodopsin 7-helix transmembrane proteins"/>
    <property type="match status" value="2"/>
</dbReference>
<keyword evidence="8 9" id="KW-0807">Transducer</keyword>
<feature type="transmembrane region" description="Helical" evidence="10">
    <location>
        <begin position="507"/>
        <end position="533"/>
    </location>
</feature>
<proteinExistence type="inferred from homology"/>
<dbReference type="InterPro" id="IPR017452">
    <property type="entry name" value="GPCR_Rhodpsn_7TM"/>
</dbReference>
<accession>A0AAU9XHW3</accession>
<feature type="domain" description="G-protein coupled receptors family 1 profile" evidence="11">
    <location>
        <begin position="35"/>
        <end position="291"/>
    </location>
</feature>
<feature type="transmembrane region" description="Helical" evidence="10">
    <location>
        <begin position="235"/>
        <end position="259"/>
    </location>
</feature>
<feature type="transmembrane region" description="Helical" evidence="10">
    <location>
        <begin position="363"/>
        <end position="388"/>
    </location>
</feature>
<dbReference type="InterPro" id="IPR000276">
    <property type="entry name" value="GPCR_Rhodpsn"/>
</dbReference>
<keyword evidence="3 9" id="KW-0812">Transmembrane</keyword>
<dbReference type="GO" id="GO:0004930">
    <property type="term" value="F:G protein-coupled receptor activity"/>
    <property type="evidence" value="ECO:0007669"/>
    <property type="project" value="UniProtKB-KW"/>
</dbReference>
<evidence type="ECO:0000256" key="5">
    <source>
        <dbReference type="ARBA" id="ARBA00023040"/>
    </source>
</evidence>
<dbReference type="CDD" id="cd00637">
    <property type="entry name" value="7tm_classA_rhodopsin-like"/>
    <property type="match status" value="1"/>
</dbReference>
<evidence type="ECO:0000256" key="4">
    <source>
        <dbReference type="ARBA" id="ARBA00022989"/>
    </source>
</evidence>
<dbReference type="InterPro" id="IPR050569">
    <property type="entry name" value="TAAR"/>
</dbReference>
<dbReference type="SMART" id="SM01381">
    <property type="entry name" value="7TM_GPCR_Srsx"/>
    <property type="match status" value="1"/>
</dbReference>
<dbReference type="Proteomes" id="UP001159428">
    <property type="component" value="Unassembled WGS sequence"/>
</dbReference>
<evidence type="ECO:0000256" key="7">
    <source>
        <dbReference type="ARBA" id="ARBA00023170"/>
    </source>
</evidence>
<keyword evidence="6 10" id="KW-0472">Membrane</keyword>
<dbReference type="EMBL" id="CALNXJ010000044">
    <property type="protein sequence ID" value="CAH3148129.1"/>
    <property type="molecule type" value="Genomic_DNA"/>
</dbReference>
<keyword evidence="2" id="KW-1003">Cell membrane</keyword>
<evidence type="ECO:0000313" key="13">
    <source>
        <dbReference type="Proteomes" id="UP001159428"/>
    </source>
</evidence>
<comment type="similarity">
    <text evidence="9">Belongs to the G-protein coupled receptor 1 family.</text>
</comment>
<evidence type="ECO:0000259" key="11">
    <source>
        <dbReference type="PROSITE" id="PS50262"/>
    </source>
</evidence>
<evidence type="ECO:0000256" key="1">
    <source>
        <dbReference type="ARBA" id="ARBA00004651"/>
    </source>
</evidence>
<dbReference type="PROSITE" id="PS50262">
    <property type="entry name" value="G_PROTEIN_RECEP_F1_2"/>
    <property type="match status" value="2"/>
</dbReference>
<keyword evidence="7 9" id="KW-0675">Receptor</keyword>
<feature type="transmembrane region" description="Helical" evidence="10">
    <location>
        <begin position="474"/>
        <end position="495"/>
    </location>
</feature>
<dbReference type="PANTHER" id="PTHR24249:SF372">
    <property type="entry name" value="G-PROTEIN COUPLED RECEPTORS FAMILY 1 PROFILE DOMAIN-CONTAINING PROTEIN"/>
    <property type="match status" value="1"/>
</dbReference>
<gene>
    <name evidence="12" type="ORF">PMEA_00023722</name>
</gene>
<dbReference type="GO" id="GO:0005886">
    <property type="term" value="C:plasma membrane"/>
    <property type="evidence" value="ECO:0007669"/>
    <property type="project" value="UniProtKB-SubCell"/>
</dbReference>
<feature type="transmembrane region" description="Helical" evidence="10">
    <location>
        <begin position="92"/>
        <end position="109"/>
    </location>
</feature>
<feature type="transmembrane region" description="Helical" evidence="10">
    <location>
        <begin position="572"/>
        <end position="592"/>
    </location>
</feature>
<feature type="transmembrane region" description="Helical" evidence="10">
    <location>
        <begin position="432"/>
        <end position="453"/>
    </location>
</feature>
<evidence type="ECO:0000256" key="6">
    <source>
        <dbReference type="ARBA" id="ARBA00023136"/>
    </source>
</evidence>
<feature type="transmembrane region" description="Helical" evidence="10">
    <location>
        <begin position="326"/>
        <end position="343"/>
    </location>
</feature>
<feature type="transmembrane region" description="Helical" evidence="10">
    <location>
        <begin position="55"/>
        <end position="72"/>
    </location>
</feature>
<evidence type="ECO:0000313" key="12">
    <source>
        <dbReference type="EMBL" id="CAH3148129.1"/>
    </source>
</evidence>
<keyword evidence="13" id="KW-1185">Reference proteome</keyword>
<protein>
    <recommendedName>
        <fullName evidence="11">G-protein coupled receptors family 1 profile domain-containing protein</fullName>
    </recommendedName>
</protein>
<dbReference type="Pfam" id="PF00001">
    <property type="entry name" value="7tm_1"/>
    <property type="match status" value="2"/>
</dbReference>
<reference evidence="12 13" key="1">
    <citation type="submission" date="2022-05" db="EMBL/GenBank/DDBJ databases">
        <authorList>
            <consortium name="Genoscope - CEA"/>
            <person name="William W."/>
        </authorList>
    </citation>
    <scope>NUCLEOTIDE SEQUENCE [LARGE SCALE GENOMIC DNA]</scope>
</reference>
<dbReference type="SUPFAM" id="SSF81321">
    <property type="entry name" value="Family A G protein-coupled receptor-like"/>
    <property type="match status" value="2"/>
</dbReference>
<evidence type="ECO:0000256" key="3">
    <source>
        <dbReference type="ARBA" id="ARBA00022692"/>
    </source>
</evidence>
<keyword evidence="4 10" id="KW-1133">Transmembrane helix</keyword>
<organism evidence="12 13">
    <name type="scientific">Pocillopora meandrina</name>
    <dbReference type="NCBI Taxonomy" id="46732"/>
    <lineage>
        <taxon>Eukaryota</taxon>
        <taxon>Metazoa</taxon>
        <taxon>Cnidaria</taxon>
        <taxon>Anthozoa</taxon>
        <taxon>Hexacorallia</taxon>
        <taxon>Scleractinia</taxon>
        <taxon>Astrocoeniina</taxon>
        <taxon>Pocilloporidae</taxon>
        <taxon>Pocillopora</taxon>
    </lineage>
</organism>
<feature type="transmembrane region" description="Helical" evidence="10">
    <location>
        <begin position="130"/>
        <end position="152"/>
    </location>
</feature>
<feature type="transmembrane region" description="Helical" evidence="10">
    <location>
        <begin position="271"/>
        <end position="294"/>
    </location>
</feature>
<feature type="transmembrane region" description="Helical" evidence="10">
    <location>
        <begin position="604"/>
        <end position="627"/>
    </location>
</feature>
<dbReference type="AlphaFoldDB" id="A0AAU9XHW3"/>
<feature type="transmembrane region" description="Helical" evidence="10">
    <location>
        <begin position="400"/>
        <end position="426"/>
    </location>
</feature>
<feature type="transmembrane region" description="Helical" evidence="10">
    <location>
        <begin position="172"/>
        <end position="191"/>
    </location>
</feature>
<dbReference type="PRINTS" id="PR00237">
    <property type="entry name" value="GPCRRHODOPSN"/>
</dbReference>
<dbReference type="PANTHER" id="PTHR24249">
    <property type="entry name" value="HISTAMINE RECEPTOR-RELATED G-PROTEIN COUPLED RECEPTOR"/>
    <property type="match status" value="1"/>
</dbReference>
<comment type="caution">
    <text evidence="12">The sequence shown here is derived from an EMBL/GenBank/DDBJ whole genome shotgun (WGS) entry which is preliminary data.</text>
</comment>
<comment type="subcellular location">
    <subcellularLocation>
        <location evidence="1">Cell membrane</location>
        <topology evidence="1">Multi-pass membrane protein</topology>
    </subcellularLocation>
</comment>
<keyword evidence="5 9" id="KW-0297">G-protein coupled receptor</keyword>
<evidence type="ECO:0000256" key="10">
    <source>
        <dbReference type="SAM" id="Phobius"/>
    </source>
</evidence>
<feature type="transmembrane region" description="Helical" evidence="10">
    <location>
        <begin position="20"/>
        <end position="43"/>
    </location>
</feature>
<evidence type="ECO:0000256" key="9">
    <source>
        <dbReference type="RuleBase" id="RU000688"/>
    </source>
</evidence>
<feature type="domain" description="G-protein coupled receptors family 1 profile" evidence="11">
    <location>
        <begin position="379"/>
        <end position="624"/>
    </location>
</feature>